<dbReference type="AlphaFoldDB" id="A0A9P4P5H9"/>
<protein>
    <submittedName>
        <fullName evidence="1">Uncharacterized protein</fullName>
    </submittedName>
</protein>
<gene>
    <name evidence="1" type="ORF">P171DRAFT_449885</name>
</gene>
<comment type="caution">
    <text evidence="1">The sequence shown here is derived from an EMBL/GenBank/DDBJ whole genome shotgun (WGS) entry which is preliminary data.</text>
</comment>
<dbReference type="Proteomes" id="UP000799764">
    <property type="component" value="Unassembled WGS sequence"/>
</dbReference>
<keyword evidence="2" id="KW-1185">Reference proteome</keyword>
<organism evidence="1 2">
    <name type="scientific">Karstenula rhodostoma CBS 690.94</name>
    <dbReference type="NCBI Taxonomy" id="1392251"/>
    <lineage>
        <taxon>Eukaryota</taxon>
        <taxon>Fungi</taxon>
        <taxon>Dikarya</taxon>
        <taxon>Ascomycota</taxon>
        <taxon>Pezizomycotina</taxon>
        <taxon>Dothideomycetes</taxon>
        <taxon>Pleosporomycetidae</taxon>
        <taxon>Pleosporales</taxon>
        <taxon>Massarineae</taxon>
        <taxon>Didymosphaeriaceae</taxon>
        <taxon>Karstenula</taxon>
    </lineage>
</organism>
<name>A0A9P4P5H9_9PLEO</name>
<accession>A0A9P4P5H9</accession>
<sequence length="154" mass="16332">MYAGQLFAFAAAYGVMVRGSYEFLGAGAPFQAGSAAVTAMDVAIHRNSVSMFSSSDLTDRAKHPPSSTTILVVLVTSKLSDPAAASSALERVPSPGGRIVDNTAISNVTGDECPLVCISGRVEATALSTIRWEKEAPVDKRYTTYWREILEDGL</sequence>
<evidence type="ECO:0000313" key="1">
    <source>
        <dbReference type="EMBL" id="KAF2437687.1"/>
    </source>
</evidence>
<dbReference type="EMBL" id="MU001515">
    <property type="protein sequence ID" value="KAF2437687.1"/>
    <property type="molecule type" value="Genomic_DNA"/>
</dbReference>
<reference evidence="1" key="1">
    <citation type="journal article" date="2020" name="Stud. Mycol.">
        <title>101 Dothideomycetes genomes: a test case for predicting lifestyles and emergence of pathogens.</title>
        <authorList>
            <person name="Haridas S."/>
            <person name="Albert R."/>
            <person name="Binder M."/>
            <person name="Bloem J."/>
            <person name="Labutti K."/>
            <person name="Salamov A."/>
            <person name="Andreopoulos B."/>
            <person name="Baker S."/>
            <person name="Barry K."/>
            <person name="Bills G."/>
            <person name="Bluhm B."/>
            <person name="Cannon C."/>
            <person name="Castanera R."/>
            <person name="Culley D."/>
            <person name="Daum C."/>
            <person name="Ezra D."/>
            <person name="Gonzalez J."/>
            <person name="Henrissat B."/>
            <person name="Kuo A."/>
            <person name="Liang C."/>
            <person name="Lipzen A."/>
            <person name="Lutzoni F."/>
            <person name="Magnuson J."/>
            <person name="Mondo S."/>
            <person name="Nolan M."/>
            <person name="Ohm R."/>
            <person name="Pangilinan J."/>
            <person name="Park H.-J."/>
            <person name="Ramirez L."/>
            <person name="Alfaro M."/>
            <person name="Sun H."/>
            <person name="Tritt A."/>
            <person name="Yoshinaga Y."/>
            <person name="Zwiers L.-H."/>
            <person name="Turgeon B."/>
            <person name="Goodwin S."/>
            <person name="Spatafora J."/>
            <person name="Crous P."/>
            <person name="Grigoriev I."/>
        </authorList>
    </citation>
    <scope>NUCLEOTIDE SEQUENCE</scope>
    <source>
        <strain evidence="1">CBS 690.94</strain>
    </source>
</reference>
<proteinExistence type="predicted"/>
<evidence type="ECO:0000313" key="2">
    <source>
        <dbReference type="Proteomes" id="UP000799764"/>
    </source>
</evidence>